<dbReference type="SMART" id="SM00336">
    <property type="entry name" value="BBOX"/>
    <property type="match status" value="2"/>
</dbReference>
<feature type="compositionally biased region" description="Basic and acidic residues" evidence="5">
    <location>
        <begin position="352"/>
        <end position="380"/>
    </location>
</feature>
<dbReference type="Ensembl" id="ENSSFOT00015055258.1">
    <property type="protein sequence ID" value="ENSSFOP00015071877.1"/>
    <property type="gene ID" value="ENSSFOG00015029981.1"/>
</dbReference>
<evidence type="ECO:0000256" key="4">
    <source>
        <dbReference type="PROSITE-ProRule" id="PRU00024"/>
    </source>
</evidence>
<dbReference type="PANTHER" id="PTHR25462">
    <property type="entry name" value="BONUS, ISOFORM C-RELATED"/>
    <property type="match status" value="1"/>
</dbReference>
<dbReference type="OrthoDB" id="264520at2759"/>
<dbReference type="PROSITE" id="PS50119">
    <property type="entry name" value="ZF_BBOX"/>
    <property type="match status" value="2"/>
</dbReference>
<dbReference type="PANTHER" id="PTHR25462:SF229">
    <property type="entry name" value="TRANSCRIPTION INTERMEDIARY FACTOR 1-BETA"/>
    <property type="match status" value="1"/>
</dbReference>
<evidence type="ECO:0000313" key="9">
    <source>
        <dbReference type="Proteomes" id="UP000694397"/>
    </source>
</evidence>
<evidence type="ECO:0000259" key="7">
    <source>
        <dbReference type="PROSITE" id="PS50119"/>
    </source>
</evidence>
<protein>
    <recommendedName>
        <fullName evidence="10">E3 ubiquitin-protein ligase TRIM56-like</fullName>
    </recommendedName>
</protein>
<reference evidence="8" key="3">
    <citation type="submission" date="2025-09" db="UniProtKB">
        <authorList>
            <consortium name="Ensembl"/>
        </authorList>
    </citation>
    <scope>IDENTIFICATION</scope>
</reference>
<dbReference type="SMART" id="SM00184">
    <property type="entry name" value="RING"/>
    <property type="match status" value="1"/>
</dbReference>
<dbReference type="InterPro" id="IPR001841">
    <property type="entry name" value="Znf_RING"/>
</dbReference>
<dbReference type="Gene3D" id="3.30.40.10">
    <property type="entry name" value="Zinc/RING finger domain, C3HC4 (zinc finger)"/>
    <property type="match status" value="1"/>
</dbReference>
<dbReference type="SUPFAM" id="SSF57845">
    <property type="entry name" value="B-box zinc-binding domain"/>
    <property type="match status" value="1"/>
</dbReference>
<dbReference type="GO" id="GO:0006513">
    <property type="term" value="P:protein monoubiquitination"/>
    <property type="evidence" value="ECO:0007669"/>
    <property type="project" value="TreeGrafter"/>
</dbReference>
<reference evidence="8" key="2">
    <citation type="submission" date="2025-08" db="UniProtKB">
        <authorList>
            <consortium name="Ensembl"/>
        </authorList>
    </citation>
    <scope>IDENTIFICATION</scope>
</reference>
<evidence type="ECO:0000259" key="6">
    <source>
        <dbReference type="PROSITE" id="PS50089"/>
    </source>
</evidence>
<evidence type="ECO:0000256" key="2">
    <source>
        <dbReference type="ARBA" id="ARBA00022771"/>
    </source>
</evidence>
<evidence type="ECO:0008006" key="10">
    <source>
        <dbReference type="Google" id="ProtNLM"/>
    </source>
</evidence>
<evidence type="ECO:0000313" key="8">
    <source>
        <dbReference type="Ensembl" id="ENSSFOP00015071877.1"/>
    </source>
</evidence>
<dbReference type="Gene3D" id="3.30.160.60">
    <property type="entry name" value="Classic Zinc Finger"/>
    <property type="match status" value="1"/>
</dbReference>
<feature type="domain" description="B box-type" evidence="7">
    <location>
        <begin position="140"/>
        <end position="180"/>
    </location>
</feature>
<feature type="region of interest" description="Disordered" evidence="5">
    <location>
        <begin position="324"/>
        <end position="400"/>
    </location>
</feature>
<reference evidence="8 9" key="1">
    <citation type="submission" date="2019-04" db="EMBL/GenBank/DDBJ databases">
        <authorList>
            <consortium name="Wellcome Sanger Institute Data Sharing"/>
        </authorList>
    </citation>
    <scope>NUCLEOTIDE SEQUENCE [LARGE SCALE GENOMIC DNA]</scope>
</reference>
<dbReference type="GO" id="GO:0061630">
    <property type="term" value="F:ubiquitin protein ligase activity"/>
    <property type="evidence" value="ECO:0007669"/>
    <property type="project" value="TreeGrafter"/>
</dbReference>
<evidence type="ECO:0000256" key="5">
    <source>
        <dbReference type="SAM" id="MobiDB-lite"/>
    </source>
</evidence>
<dbReference type="GO" id="GO:0008270">
    <property type="term" value="F:zinc ion binding"/>
    <property type="evidence" value="ECO:0007669"/>
    <property type="project" value="UniProtKB-KW"/>
</dbReference>
<evidence type="ECO:0000256" key="1">
    <source>
        <dbReference type="ARBA" id="ARBA00022723"/>
    </source>
</evidence>
<evidence type="ECO:0000256" key="3">
    <source>
        <dbReference type="ARBA" id="ARBA00022833"/>
    </source>
</evidence>
<feature type="compositionally biased region" description="Basic and acidic residues" evidence="5">
    <location>
        <begin position="389"/>
        <end position="400"/>
    </location>
</feature>
<sequence>MASQLSDKIKEDFLECKICFEVYQTPRTLSCLHSFCEPCLRQLLDKEKGTVTCPDCRTVSDLQGNVQNAKASFFINSLLDLFHSKTTKETVCSVCLALGKNNVSASSRCLDCADFLCSSCAQSHCLSKLTLDHGVVSLTDYIRRCQSHGEPLRFYCDTCAVAICRDCRMLEHFSHQVQSLVQAATARKPQLEQLISSLDGNIESLSQKEKEVDSAIQELREAHAVVEDQISGHLSAIIEQLFAQKEAFTKDLALSVEEQQQKYLSIKEDLQRLVSSAQNTRDFSSQVLQKGKDCEILDLEGTIQGQIERLQKVSVPEIANKIPVLGEGEGMGGEGRGGEGRGGEGRGGGEGGEGRGEGRGGEGRGGEGRGWEGRGGEGRGWEGMGGEGRGGEGRGWEGRG</sequence>
<accession>A0A8D0CIA8</accession>
<dbReference type="InterPro" id="IPR027370">
    <property type="entry name" value="Znf-RING_euk"/>
</dbReference>
<keyword evidence="9" id="KW-1185">Reference proteome</keyword>
<dbReference type="Pfam" id="PF00643">
    <property type="entry name" value="zf-B_box"/>
    <property type="match status" value="1"/>
</dbReference>
<name>A0A8D0CIA8_SCLFO</name>
<dbReference type="AlphaFoldDB" id="A0A8D0CIA8"/>
<keyword evidence="1" id="KW-0479">Metal-binding</keyword>
<dbReference type="PROSITE" id="PS50089">
    <property type="entry name" value="ZF_RING_2"/>
    <property type="match status" value="1"/>
</dbReference>
<dbReference type="InterPro" id="IPR017907">
    <property type="entry name" value="Znf_RING_CS"/>
</dbReference>
<dbReference type="InterPro" id="IPR047153">
    <property type="entry name" value="TRIM45/56/19-like"/>
</dbReference>
<feature type="domain" description="RING-type" evidence="6">
    <location>
        <begin position="16"/>
        <end position="57"/>
    </location>
</feature>
<dbReference type="InterPro" id="IPR013083">
    <property type="entry name" value="Znf_RING/FYVE/PHD"/>
</dbReference>
<dbReference type="Proteomes" id="UP000694397">
    <property type="component" value="Chromosome 20"/>
</dbReference>
<keyword evidence="2 4" id="KW-0863">Zinc-finger</keyword>
<dbReference type="InterPro" id="IPR000315">
    <property type="entry name" value="Znf_B-box"/>
</dbReference>
<dbReference type="PROSITE" id="PS00518">
    <property type="entry name" value="ZF_RING_1"/>
    <property type="match status" value="1"/>
</dbReference>
<feature type="domain" description="B box-type" evidence="7">
    <location>
        <begin position="87"/>
        <end position="138"/>
    </location>
</feature>
<dbReference type="SUPFAM" id="SSF57850">
    <property type="entry name" value="RING/U-box"/>
    <property type="match status" value="1"/>
</dbReference>
<organism evidence="8 9">
    <name type="scientific">Scleropages formosus</name>
    <name type="common">Asian bonytongue</name>
    <name type="synonym">Osteoglossum formosum</name>
    <dbReference type="NCBI Taxonomy" id="113540"/>
    <lineage>
        <taxon>Eukaryota</taxon>
        <taxon>Metazoa</taxon>
        <taxon>Chordata</taxon>
        <taxon>Craniata</taxon>
        <taxon>Vertebrata</taxon>
        <taxon>Euteleostomi</taxon>
        <taxon>Actinopterygii</taxon>
        <taxon>Neopterygii</taxon>
        <taxon>Teleostei</taxon>
        <taxon>Osteoglossocephala</taxon>
        <taxon>Osteoglossomorpha</taxon>
        <taxon>Osteoglossiformes</taxon>
        <taxon>Osteoglossidae</taxon>
        <taxon>Scleropages</taxon>
    </lineage>
</organism>
<dbReference type="Pfam" id="PF13445">
    <property type="entry name" value="zf-RING_UBOX"/>
    <property type="match status" value="1"/>
</dbReference>
<proteinExistence type="predicted"/>
<dbReference type="GeneTree" id="ENSGT00940000162489"/>
<keyword evidence="3" id="KW-0862">Zinc</keyword>